<protein>
    <submittedName>
        <fullName evidence="1">Uncharacterized protein</fullName>
    </submittedName>
</protein>
<accession>A0A0E9SV24</accession>
<reference evidence="1" key="2">
    <citation type="journal article" date="2015" name="Fish Shellfish Immunol.">
        <title>Early steps in the European eel (Anguilla anguilla)-Vibrio vulnificus interaction in the gills: Role of the RtxA13 toxin.</title>
        <authorList>
            <person name="Callol A."/>
            <person name="Pajuelo D."/>
            <person name="Ebbesson L."/>
            <person name="Teles M."/>
            <person name="MacKenzie S."/>
            <person name="Amaro C."/>
        </authorList>
    </citation>
    <scope>NUCLEOTIDE SEQUENCE</scope>
</reference>
<evidence type="ECO:0000313" key="1">
    <source>
        <dbReference type="EMBL" id="JAH45151.1"/>
    </source>
</evidence>
<sequence>MCLLRPIPLPALQPRSSCFPH</sequence>
<dbReference type="AlphaFoldDB" id="A0A0E9SV24"/>
<proteinExistence type="predicted"/>
<dbReference type="EMBL" id="GBXM01063426">
    <property type="protein sequence ID" value="JAH45151.1"/>
    <property type="molecule type" value="Transcribed_RNA"/>
</dbReference>
<reference evidence="1" key="1">
    <citation type="submission" date="2014-11" db="EMBL/GenBank/DDBJ databases">
        <authorList>
            <person name="Amaro Gonzalez C."/>
        </authorList>
    </citation>
    <scope>NUCLEOTIDE SEQUENCE</scope>
</reference>
<organism evidence="1">
    <name type="scientific">Anguilla anguilla</name>
    <name type="common">European freshwater eel</name>
    <name type="synonym">Muraena anguilla</name>
    <dbReference type="NCBI Taxonomy" id="7936"/>
    <lineage>
        <taxon>Eukaryota</taxon>
        <taxon>Metazoa</taxon>
        <taxon>Chordata</taxon>
        <taxon>Craniata</taxon>
        <taxon>Vertebrata</taxon>
        <taxon>Euteleostomi</taxon>
        <taxon>Actinopterygii</taxon>
        <taxon>Neopterygii</taxon>
        <taxon>Teleostei</taxon>
        <taxon>Anguilliformes</taxon>
        <taxon>Anguillidae</taxon>
        <taxon>Anguilla</taxon>
    </lineage>
</organism>
<name>A0A0E9SV24_ANGAN</name>